<proteinExistence type="predicted"/>
<dbReference type="Proteomes" id="UP000649617">
    <property type="component" value="Unassembled WGS sequence"/>
</dbReference>
<accession>A0A812QQN7</accession>
<sequence>MPRDPTGGSDIDVCCLLMRQGAVSRPSALRAVRNGMSGSLKARNRLSWAHMYQATQRPCMPKSGRAGRTSLAAFCLLQRRALSRGCWAYRAKKTGTLLWKPIQSD</sequence>
<protein>
    <submittedName>
        <fullName evidence="1">Uncharacterized protein</fullName>
    </submittedName>
</protein>
<reference evidence="1" key="1">
    <citation type="submission" date="2021-02" db="EMBL/GenBank/DDBJ databases">
        <authorList>
            <person name="Dougan E. K."/>
            <person name="Rhodes N."/>
            <person name="Thang M."/>
            <person name="Chan C."/>
        </authorList>
    </citation>
    <scope>NUCLEOTIDE SEQUENCE</scope>
</reference>
<dbReference type="EMBL" id="CAJNIZ010017459">
    <property type="protein sequence ID" value="CAE7398901.1"/>
    <property type="molecule type" value="Genomic_DNA"/>
</dbReference>
<comment type="caution">
    <text evidence="1">The sequence shown here is derived from an EMBL/GenBank/DDBJ whole genome shotgun (WGS) entry which is preliminary data.</text>
</comment>
<gene>
    <name evidence="1" type="ORF">SPIL2461_LOCUS9831</name>
</gene>
<evidence type="ECO:0000313" key="1">
    <source>
        <dbReference type="EMBL" id="CAE7398901.1"/>
    </source>
</evidence>
<keyword evidence="2" id="KW-1185">Reference proteome</keyword>
<dbReference type="AlphaFoldDB" id="A0A812QQN7"/>
<name>A0A812QQN7_SYMPI</name>
<organism evidence="1 2">
    <name type="scientific">Symbiodinium pilosum</name>
    <name type="common">Dinoflagellate</name>
    <dbReference type="NCBI Taxonomy" id="2952"/>
    <lineage>
        <taxon>Eukaryota</taxon>
        <taxon>Sar</taxon>
        <taxon>Alveolata</taxon>
        <taxon>Dinophyceae</taxon>
        <taxon>Suessiales</taxon>
        <taxon>Symbiodiniaceae</taxon>
        <taxon>Symbiodinium</taxon>
    </lineage>
</organism>
<evidence type="ECO:0000313" key="2">
    <source>
        <dbReference type="Proteomes" id="UP000649617"/>
    </source>
</evidence>